<evidence type="ECO:0000259" key="6">
    <source>
        <dbReference type="SMART" id="SM00849"/>
    </source>
</evidence>
<organism evidence="7">
    <name type="scientific">Nocardia globerula</name>
    <dbReference type="NCBI Taxonomy" id="1818"/>
    <lineage>
        <taxon>Bacteria</taxon>
        <taxon>Bacillati</taxon>
        <taxon>Actinomycetota</taxon>
        <taxon>Actinomycetes</taxon>
        <taxon>Mycobacteriales</taxon>
        <taxon>Nocardiaceae</taxon>
        <taxon>Nocardia</taxon>
    </lineage>
</organism>
<dbReference type="SMART" id="SM00849">
    <property type="entry name" value="Lactamase_B"/>
    <property type="match status" value="1"/>
</dbReference>
<dbReference type="GO" id="GO:0005886">
    <property type="term" value="C:plasma membrane"/>
    <property type="evidence" value="ECO:0007669"/>
    <property type="project" value="UniProtKB-SubCell"/>
</dbReference>
<comment type="subcellular location">
    <subcellularLocation>
        <location evidence="1">Cell membrane</location>
        <topology evidence="1">Multi-pass membrane protein</topology>
    </subcellularLocation>
</comment>
<evidence type="ECO:0000256" key="5">
    <source>
        <dbReference type="ARBA" id="ARBA00023136"/>
    </source>
</evidence>
<dbReference type="AlphaFoldDB" id="A0A652YJ72"/>
<evidence type="ECO:0000256" key="1">
    <source>
        <dbReference type="ARBA" id="ARBA00004651"/>
    </source>
</evidence>
<sequence length="786" mass="80313">MNGDAEQRILDARLVPAAVAVWGATAAGIVFGSGLAWCVAVTSGIACAGLAVCVWRWGSTDWIPVLLVACVFGGAFSAVTAWRMADVEAHPLARAASSGGWVTAEVNPTEDPRATASSMGPGQVYFRASVRSVTVGNQHYDARGAVTVRAPSGLWPETLPGQALTIRGKVSVPSRSDLTLAVITTEGGPLEIGGAPWYQRWAGVVRSRFAEVCAQALAPDAAGLLPGLVVGDTFALSPVVKDNFTAAGLSHLTAVSGANISILLGAVLLLVRAAALDPRIGAALAAVTILAFVIVARPSPSVLRAAVMGTIGLLSLVTGRRKQALPALGAAVIVLVIVMPELAVDWGFVLSTTATGALVILAPVWVDALRLRGWPRWLAEMTAVSSAAFAVTAPVVAAMAGTLSVLSIAANLLVAPVIGVLTVLGALMALLALVSAPAAALLALAVRPPMWWLLSVADRAASVPGANLTVPSGLLGALVVLGLVLVSILLLWNRISRWLLGAVLTGLVLALAFHHVFSGGRLAPGWAMVMCDVGQGDGLVLATGDGRVIVIDVGPDPTSMDRCLNMLGVDDIALVLISHFHADHIAGLDAVLAGRSVSAVGVGPMLLPESGFRDVDAAARAHGVPLVGLRAGSTFVLGTVQFDVLGPVLPVPRDVVDADASANDQSLVLMAHTSAGRILLTGDSETAGEASIMRSGIDVRADVLKLPHHGSRTTSKAFLEAVRPRLTLVSAGAGNTFGHPHPQVLSELESLGGVVARTDQGGTLAVYGSVDGSVSVVSVPRGTIFG</sequence>
<dbReference type="PANTHER" id="PTHR30619">
    <property type="entry name" value="DNA INTERNALIZATION/COMPETENCE PROTEIN COMEC/REC2"/>
    <property type="match status" value="1"/>
</dbReference>
<keyword evidence="2" id="KW-1003">Cell membrane</keyword>
<dbReference type="EMBL" id="VNIQ01000008">
    <property type="protein sequence ID" value="TYQ01289.1"/>
    <property type="molecule type" value="Genomic_DNA"/>
</dbReference>
<dbReference type="InterPro" id="IPR001279">
    <property type="entry name" value="Metallo-B-lactamas"/>
</dbReference>
<dbReference type="InterPro" id="IPR004477">
    <property type="entry name" value="ComEC_N"/>
</dbReference>
<evidence type="ECO:0000256" key="3">
    <source>
        <dbReference type="ARBA" id="ARBA00022692"/>
    </source>
</evidence>
<dbReference type="InterPro" id="IPR036866">
    <property type="entry name" value="RibonucZ/Hydroxyglut_hydro"/>
</dbReference>
<gene>
    <name evidence="7" type="ORF">FNL38_108145</name>
</gene>
<dbReference type="InterPro" id="IPR035681">
    <property type="entry name" value="ComA-like_MBL"/>
</dbReference>
<evidence type="ECO:0000256" key="2">
    <source>
        <dbReference type="ARBA" id="ARBA00022475"/>
    </source>
</evidence>
<accession>A0A652YJ72</accession>
<dbReference type="SUPFAM" id="SSF56281">
    <property type="entry name" value="Metallo-hydrolase/oxidoreductase"/>
    <property type="match status" value="1"/>
</dbReference>
<dbReference type="PANTHER" id="PTHR30619:SF1">
    <property type="entry name" value="RECOMBINATION PROTEIN 2"/>
    <property type="match status" value="1"/>
</dbReference>
<reference evidence="7" key="1">
    <citation type="submission" date="2019-07" db="EMBL/GenBank/DDBJ databases">
        <title>Genomic Encyclopedia of Type Strains, Phase IV (KMG-IV): sequencing the most valuable type-strain genomes for metagenomic binning, comparative biology and taxonomic classification.</title>
        <authorList>
            <person name="Goeker M."/>
        </authorList>
    </citation>
    <scope>NUCLEOTIDE SEQUENCE</scope>
    <source>
        <strain evidence="7">DSM 44596</strain>
    </source>
</reference>
<name>A0A652YJ72_NOCGL</name>
<evidence type="ECO:0000313" key="7">
    <source>
        <dbReference type="EMBL" id="TYQ01289.1"/>
    </source>
</evidence>
<dbReference type="Pfam" id="PF00753">
    <property type="entry name" value="Lactamase_B"/>
    <property type="match status" value="1"/>
</dbReference>
<feature type="domain" description="Metallo-beta-lactamase" evidence="6">
    <location>
        <begin position="535"/>
        <end position="732"/>
    </location>
</feature>
<protein>
    <submittedName>
        <fullName evidence="7">Competence protein ComEC</fullName>
    </submittedName>
</protein>
<keyword evidence="5" id="KW-0472">Membrane</keyword>
<keyword evidence="3" id="KW-0812">Transmembrane</keyword>
<dbReference type="Pfam" id="PF03772">
    <property type="entry name" value="Competence"/>
    <property type="match status" value="1"/>
</dbReference>
<keyword evidence="4" id="KW-1133">Transmembrane helix</keyword>
<dbReference type="InterPro" id="IPR052159">
    <property type="entry name" value="Competence_DNA_uptake"/>
</dbReference>
<evidence type="ECO:0000256" key="4">
    <source>
        <dbReference type="ARBA" id="ARBA00022989"/>
    </source>
</evidence>
<dbReference type="NCBIfam" id="TIGR00360">
    <property type="entry name" value="ComEC_N-term"/>
    <property type="match status" value="1"/>
</dbReference>
<dbReference type="CDD" id="cd07731">
    <property type="entry name" value="ComA-like_MBL-fold"/>
    <property type="match status" value="1"/>
</dbReference>
<comment type="caution">
    <text evidence="7">The sequence shown here is derived from an EMBL/GenBank/DDBJ whole genome shotgun (WGS) entry which is preliminary data.</text>
</comment>
<dbReference type="Gene3D" id="3.60.15.10">
    <property type="entry name" value="Ribonuclease Z/Hydroxyacylglutathione hydrolase-like"/>
    <property type="match status" value="1"/>
</dbReference>
<proteinExistence type="predicted"/>